<dbReference type="Gene3D" id="1.10.3380.10">
    <property type="entry name" value="Sec63 N-terminal domain-like domain"/>
    <property type="match status" value="1"/>
</dbReference>
<evidence type="ECO:0000256" key="4">
    <source>
        <dbReference type="ARBA" id="ARBA00022806"/>
    </source>
</evidence>
<evidence type="ECO:0000259" key="8">
    <source>
        <dbReference type="SMART" id="SM00973"/>
    </source>
</evidence>
<evidence type="ECO:0000313" key="9">
    <source>
        <dbReference type="EMBL" id="KAK8489514.1"/>
    </source>
</evidence>
<dbReference type="InterPro" id="IPR004179">
    <property type="entry name" value="Sec63-dom"/>
</dbReference>
<protein>
    <recommendedName>
        <fullName evidence="8">SEC63 domain-containing protein</fullName>
    </recommendedName>
</protein>
<keyword evidence="4" id="KW-0547">Nucleotide-binding</keyword>
<dbReference type="Pfam" id="PF02889">
    <property type="entry name" value="Sec63"/>
    <property type="match status" value="1"/>
</dbReference>
<keyword evidence="3" id="KW-0378">Hydrolase</keyword>
<proteinExistence type="predicted"/>
<reference evidence="9 10" key="1">
    <citation type="journal article" date="2024" name="G3 (Bethesda)">
        <title>Genome assembly of Hibiscus sabdariffa L. provides insights into metabolisms of medicinal natural products.</title>
        <authorList>
            <person name="Kim T."/>
        </authorList>
    </citation>
    <scope>NUCLEOTIDE SEQUENCE [LARGE SCALE GENOMIC DNA]</scope>
    <source>
        <strain evidence="9">TK-2024</strain>
        <tissue evidence="9">Old leaves</tissue>
    </source>
</reference>
<feature type="region of interest" description="Disordered" evidence="7">
    <location>
        <begin position="1"/>
        <end position="26"/>
    </location>
</feature>
<feature type="compositionally biased region" description="Polar residues" evidence="7">
    <location>
        <begin position="14"/>
        <end position="26"/>
    </location>
</feature>
<dbReference type="SUPFAM" id="SSF158702">
    <property type="entry name" value="Sec63 N-terminal domain-like"/>
    <property type="match status" value="1"/>
</dbReference>
<sequence length="289" mass="32724">MLPLQKSHRFGTAAASQNKLPTSSSPLRTFPVESHLHHFLHDNFNAGIVAIVIENKQDAVDYLTWTFMYRRLTQNPNYYNLQGVSHRHLSDHLSELVENTLNDLEASKCITTEDGMDLSPLNLGMIASYYYISCTTIERFSSCLTSKTKMKGLLEILASASEYANLPIRPGEEEVLRRLINHQRFSFENPRFTDPHVKANALLQAHFSRQHVGGNLSLDQREVLLYATRLLQAMVDVISSNGWLTLALLAIEVSQMVTQGMGERDSMLLQLPHLTKELAKRCQENLGRT</sequence>
<dbReference type="PANTHER" id="PTHR24075">
    <property type="entry name" value="SEC63 DOMAIN-CONTAINING"/>
    <property type="match status" value="1"/>
</dbReference>
<keyword evidence="10" id="KW-1185">Reference proteome</keyword>
<name>A0ABR2A8Y9_9ROSI</name>
<dbReference type="Pfam" id="PF23445">
    <property type="entry name" value="WHD_SNRNP200"/>
    <property type="match status" value="1"/>
</dbReference>
<dbReference type="EMBL" id="JBBPBM010000915">
    <property type="protein sequence ID" value="KAK8489514.1"/>
    <property type="molecule type" value="Genomic_DNA"/>
</dbReference>
<dbReference type="SMART" id="SM00973">
    <property type="entry name" value="Sec63"/>
    <property type="match status" value="1"/>
</dbReference>
<dbReference type="SUPFAM" id="SSF46785">
    <property type="entry name" value="Winged helix' DNA-binding domain"/>
    <property type="match status" value="1"/>
</dbReference>
<dbReference type="PANTHER" id="PTHR24075:SF5">
    <property type="entry name" value="U5 SMALL NUCLEAR RIBONUCLEOPROTEIN 200 KDA HELICASE"/>
    <property type="match status" value="1"/>
</dbReference>
<keyword evidence="2" id="KW-0812">Transmembrane</keyword>
<keyword evidence="6" id="KW-0472">Membrane</keyword>
<dbReference type="Gene3D" id="1.10.150.20">
    <property type="entry name" value="5' to 3' exonuclease, C-terminal subdomain"/>
    <property type="match status" value="1"/>
</dbReference>
<comment type="caution">
    <text evidence="9">The sequence shown here is derived from an EMBL/GenBank/DDBJ whole genome shotgun (WGS) entry which is preliminary data.</text>
</comment>
<dbReference type="Proteomes" id="UP001472677">
    <property type="component" value="Unassembled WGS sequence"/>
</dbReference>
<feature type="domain" description="SEC63" evidence="8">
    <location>
        <begin position="120"/>
        <end position="289"/>
    </location>
</feature>
<accession>A0ABR2A8Y9</accession>
<evidence type="ECO:0000256" key="7">
    <source>
        <dbReference type="SAM" id="MobiDB-lite"/>
    </source>
</evidence>
<dbReference type="InterPro" id="IPR036390">
    <property type="entry name" value="WH_DNA-bd_sf"/>
</dbReference>
<dbReference type="InterPro" id="IPR057842">
    <property type="entry name" value="WH_MER3"/>
</dbReference>
<keyword evidence="4" id="KW-0067">ATP-binding</keyword>
<dbReference type="Gene3D" id="1.10.10.10">
    <property type="entry name" value="Winged helix-like DNA-binding domain superfamily/Winged helix DNA-binding domain"/>
    <property type="match status" value="1"/>
</dbReference>
<evidence type="ECO:0000256" key="1">
    <source>
        <dbReference type="ARBA" id="ARBA00004141"/>
    </source>
</evidence>
<comment type="subcellular location">
    <subcellularLocation>
        <location evidence="1">Membrane</location>
        <topology evidence="1">Multi-pass membrane protein</topology>
    </subcellularLocation>
</comment>
<gene>
    <name evidence="9" type="ORF">V6N12_021111</name>
</gene>
<evidence type="ECO:0000313" key="10">
    <source>
        <dbReference type="Proteomes" id="UP001472677"/>
    </source>
</evidence>
<evidence type="ECO:0000256" key="3">
    <source>
        <dbReference type="ARBA" id="ARBA00022801"/>
    </source>
</evidence>
<organism evidence="9 10">
    <name type="scientific">Hibiscus sabdariffa</name>
    <name type="common">roselle</name>
    <dbReference type="NCBI Taxonomy" id="183260"/>
    <lineage>
        <taxon>Eukaryota</taxon>
        <taxon>Viridiplantae</taxon>
        <taxon>Streptophyta</taxon>
        <taxon>Embryophyta</taxon>
        <taxon>Tracheophyta</taxon>
        <taxon>Spermatophyta</taxon>
        <taxon>Magnoliopsida</taxon>
        <taxon>eudicotyledons</taxon>
        <taxon>Gunneridae</taxon>
        <taxon>Pentapetalae</taxon>
        <taxon>rosids</taxon>
        <taxon>malvids</taxon>
        <taxon>Malvales</taxon>
        <taxon>Malvaceae</taxon>
        <taxon>Malvoideae</taxon>
        <taxon>Hibiscus</taxon>
    </lineage>
</organism>
<evidence type="ECO:0000256" key="2">
    <source>
        <dbReference type="ARBA" id="ARBA00022692"/>
    </source>
</evidence>
<keyword evidence="4" id="KW-0347">Helicase</keyword>
<evidence type="ECO:0000256" key="5">
    <source>
        <dbReference type="ARBA" id="ARBA00022989"/>
    </source>
</evidence>
<keyword evidence="5" id="KW-1133">Transmembrane helix</keyword>
<evidence type="ECO:0000256" key="6">
    <source>
        <dbReference type="ARBA" id="ARBA00023136"/>
    </source>
</evidence>
<dbReference type="InterPro" id="IPR036388">
    <property type="entry name" value="WH-like_DNA-bd_sf"/>
</dbReference>